<dbReference type="CDD" id="cd04622">
    <property type="entry name" value="CBS_pair_HRP1_like"/>
    <property type="match status" value="1"/>
</dbReference>
<dbReference type="SUPFAM" id="SSF54631">
    <property type="entry name" value="CBS-domain pair"/>
    <property type="match status" value="1"/>
</dbReference>
<gene>
    <name evidence="4" type="ORF">Q0812_11190</name>
</gene>
<evidence type="ECO:0000259" key="3">
    <source>
        <dbReference type="PROSITE" id="PS51371"/>
    </source>
</evidence>
<sequence>MRVRSLMHEGVVCADADATARDLARLMRENDVGCIPISDNGQMIGIITDRDVTLRVTAAGGDPDAVRAREFMSTRLVTCSPEDRVEDAAGLMQRHQIRRLPVLDDQDALVGMLSLGDLAGRVDDDMQEDILEAVAEHHI</sequence>
<protein>
    <submittedName>
        <fullName evidence="4">CBS domain-containing protein</fullName>
    </submittedName>
</protein>
<name>A0ABT8SN44_9CAUL</name>
<reference evidence="4" key="1">
    <citation type="submission" date="2023-07" db="EMBL/GenBank/DDBJ databases">
        <title>Brevundimonas soil sp. nov., isolated from the soil of chemical plant.</title>
        <authorList>
            <person name="Wu N."/>
        </authorList>
    </citation>
    <scope>NUCLEOTIDE SEQUENCE</scope>
    <source>
        <strain evidence="4">XZ-24</strain>
    </source>
</reference>
<feature type="domain" description="CBS" evidence="3">
    <location>
        <begin position="7"/>
        <end position="63"/>
    </location>
</feature>
<dbReference type="PANTHER" id="PTHR43080:SF2">
    <property type="entry name" value="CBS DOMAIN-CONTAINING PROTEIN"/>
    <property type="match status" value="1"/>
</dbReference>
<evidence type="ECO:0000313" key="5">
    <source>
        <dbReference type="Proteomes" id="UP001169063"/>
    </source>
</evidence>
<organism evidence="4 5">
    <name type="scientific">Peiella sedimenti</name>
    <dbReference type="NCBI Taxonomy" id="3061083"/>
    <lineage>
        <taxon>Bacteria</taxon>
        <taxon>Pseudomonadati</taxon>
        <taxon>Pseudomonadota</taxon>
        <taxon>Alphaproteobacteria</taxon>
        <taxon>Caulobacterales</taxon>
        <taxon>Caulobacteraceae</taxon>
        <taxon>Peiella</taxon>
    </lineage>
</organism>
<comment type="caution">
    <text evidence="4">The sequence shown here is derived from an EMBL/GenBank/DDBJ whole genome shotgun (WGS) entry which is preliminary data.</text>
</comment>
<dbReference type="InterPro" id="IPR046342">
    <property type="entry name" value="CBS_dom_sf"/>
</dbReference>
<keyword evidence="1 2" id="KW-0129">CBS domain</keyword>
<dbReference type="SMART" id="SM00116">
    <property type="entry name" value="CBS"/>
    <property type="match status" value="2"/>
</dbReference>
<dbReference type="InterPro" id="IPR000644">
    <property type="entry name" value="CBS_dom"/>
</dbReference>
<dbReference type="EMBL" id="JAUKTR010000004">
    <property type="protein sequence ID" value="MDO1559990.1"/>
    <property type="molecule type" value="Genomic_DNA"/>
</dbReference>
<dbReference type="PROSITE" id="PS51371">
    <property type="entry name" value="CBS"/>
    <property type="match status" value="2"/>
</dbReference>
<evidence type="ECO:0000256" key="2">
    <source>
        <dbReference type="PROSITE-ProRule" id="PRU00703"/>
    </source>
</evidence>
<dbReference type="RefSeq" id="WP_302110421.1">
    <property type="nucleotide sequence ID" value="NZ_JAUKTR010000004.1"/>
</dbReference>
<keyword evidence="5" id="KW-1185">Reference proteome</keyword>
<dbReference type="Pfam" id="PF00571">
    <property type="entry name" value="CBS"/>
    <property type="match status" value="2"/>
</dbReference>
<dbReference type="InterPro" id="IPR051257">
    <property type="entry name" value="Diverse_CBS-Domain"/>
</dbReference>
<dbReference type="PANTHER" id="PTHR43080">
    <property type="entry name" value="CBS DOMAIN-CONTAINING PROTEIN CBSX3, MITOCHONDRIAL"/>
    <property type="match status" value="1"/>
</dbReference>
<dbReference type="Proteomes" id="UP001169063">
    <property type="component" value="Unassembled WGS sequence"/>
</dbReference>
<evidence type="ECO:0000256" key="1">
    <source>
        <dbReference type="ARBA" id="ARBA00023122"/>
    </source>
</evidence>
<feature type="domain" description="CBS" evidence="3">
    <location>
        <begin position="72"/>
        <end position="128"/>
    </location>
</feature>
<proteinExistence type="predicted"/>
<accession>A0ABT8SN44</accession>
<evidence type="ECO:0000313" key="4">
    <source>
        <dbReference type="EMBL" id="MDO1559990.1"/>
    </source>
</evidence>
<dbReference type="Gene3D" id="3.10.580.10">
    <property type="entry name" value="CBS-domain"/>
    <property type="match status" value="1"/>
</dbReference>